<dbReference type="OMA" id="QRFCKIK"/>
<dbReference type="GeneTree" id="ENSGT01100000263473"/>
<dbReference type="Gene3D" id="3.10.100.10">
    <property type="entry name" value="Mannose-Binding Protein A, subunit A"/>
    <property type="match status" value="1"/>
</dbReference>
<dbReference type="InterPro" id="IPR016186">
    <property type="entry name" value="C-type_lectin-like/link_sf"/>
</dbReference>
<dbReference type="InterPro" id="IPR016187">
    <property type="entry name" value="CTDL_fold"/>
</dbReference>
<dbReference type="Ensembl" id="ENSNBRT00000015298.1">
    <property type="protein sequence ID" value="ENSNBRP00000014890.1"/>
    <property type="gene ID" value="ENSNBRG00000011525.1"/>
</dbReference>
<evidence type="ECO:0000259" key="2">
    <source>
        <dbReference type="PROSITE" id="PS50041"/>
    </source>
</evidence>
<dbReference type="InterPro" id="IPR018378">
    <property type="entry name" value="C-type_lectin_CS"/>
</dbReference>
<name>A0A3Q4GXV3_NEOBR</name>
<reference evidence="3" key="2">
    <citation type="submission" date="2025-09" db="UniProtKB">
        <authorList>
            <consortium name="Ensembl"/>
        </authorList>
    </citation>
    <scope>IDENTIFICATION</scope>
</reference>
<keyword evidence="4" id="KW-1185">Reference proteome</keyword>
<evidence type="ECO:0000313" key="4">
    <source>
        <dbReference type="Proteomes" id="UP000261580"/>
    </source>
</evidence>
<dbReference type="PANTHER" id="PTHR45784">
    <property type="entry name" value="C-TYPE LECTIN DOMAIN FAMILY 20 MEMBER A-RELATED"/>
    <property type="match status" value="1"/>
</dbReference>
<dbReference type="SMART" id="SM00034">
    <property type="entry name" value="CLECT"/>
    <property type="match status" value="1"/>
</dbReference>
<dbReference type="PANTHER" id="PTHR45784:SF5">
    <property type="entry name" value="C-TYPE LECTIN DOMAIN FAMILY 20 MEMBER A-RELATED"/>
    <property type="match status" value="1"/>
</dbReference>
<evidence type="ECO:0000256" key="1">
    <source>
        <dbReference type="ARBA" id="ARBA00023157"/>
    </source>
</evidence>
<dbReference type="PROSITE" id="PS50041">
    <property type="entry name" value="C_TYPE_LECTIN_2"/>
    <property type="match status" value="1"/>
</dbReference>
<proteinExistence type="predicted"/>
<keyword evidence="1" id="KW-1015">Disulfide bond</keyword>
<accession>A0A3Q4GXV3</accession>
<reference evidence="3" key="1">
    <citation type="submission" date="2025-08" db="UniProtKB">
        <authorList>
            <consortium name="Ensembl"/>
        </authorList>
    </citation>
    <scope>IDENTIFICATION</scope>
</reference>
<dbReference type="InterPro" id="IPR001304">
    <property type="entry name" value="C-type_lectin-like"/>
</dbReference>
<feature type="domain" description="C-type lectin" evidence="2">
    <location>
        <begin position="51"/>
        <end position="160"/>
    </location>
</feature>
<organism evidence="3 4">
    <name type="scientific">Neolamprologus brichardi</name>
    <name type="common">Fairy cichlid</name>
    <name type="synonym">Lamprologus brichardi</name>
    <dbReference type="NCBI Taxonomy" id="32507"/>
    <lineage>
        <taxon>Eukaryota</taxon>
        <taxon>Metazoa</taxon>
        <taxon>Chordata</taxon>
        <taxon>Craniata</taxon>
        <taxon>Vertebrata</taxon>
        <taxon>Euteleostomi</taxon>
        <taxon>Actinopterygii</taxon>
        <taxon>Neopterygii</taxon>
        <taxon>Teleostei</taxon>
        <taxon>Neoteleostei</taxon>
        <taxon>Acanthomorphata</taxon>
        <taxon>Ovalentaria</taxon>
        <taxon>Cichlomorphae</taxon>
        <taxon>Cichliformes</taxon>
        <taxon>Cichlidae</taxon>
        <taxon>African cichlids</taxon>
        <taxon>Pseudocrenilabrinae</taxon>
        <taxon>Lamprologini</taxon>
        <taxon>Neolamprologus</taxon>
    </lineage>
</organism>
<dbReference type="PROSITE" id="PS00615">
    <property type="entry name" value="C_TYPE_LECTIN_1"/>
    <property type="match status" value="1"/>
</dbReference>
<dbReference type="SUPFAM" id="SSF56436">
    <property type="entry name" value="C-type lectin-like"/>
    <property type="match status" value="1"/>
</dbReference>
<dbReference type="STRING" id="32507.ENSNBRP00000014890"/>
<dbReference type="AlphaFoldDB" id="A0A3Q4GXV3"/>
<sequence>MFGIMYDFRSASHMYTTLYWSFTWNSNKLMHVCGCNVTKFWKCSRGPNTFYHFINETLTWHEAQRFCKIKYTDLATINNMDEENQLVSTLDSQATATWIGLYNGKNNRWLWSDGSGIASFTKWSSGQPDNYGGIESCAEMYDDSFWNDIPCDLARDYVCYESE</sequence>
<dbReference type="Pfam" id="PF00059">
    <property type="entry name" value="Lectin_C"/>
    <property type="match status" value="1"/>
</dbReference>
<evidence type="ECO:0000313" key="3">
    <source>
        <dbReference type="Ensembl" id="ENSNBRP00000014890.1"/>
    </source>
</evidence>
<dbReference type="Proteomes" id="UP000261580">
    <property type="component" value="Unassembled WGS sequence"/>
</dbReference>
<protein>
    <recommendedName>
        <fullName evidence="2">C-type lectin domain-containing protein</fullName>
    </recommendedName>
</protein>
<dbReference type="CDD" id="cd00037">
    <property type="entry name" value="CLECT"/>
    <property type="match status" value="1"/>
</dbReference>